<accession>A0A2H3JDC1</accession>
<dbReference type="STRING" id="742152.A0A2H3JDC1"/>
<proteinExistence type="predicted"/>
<gene>
    <name evidence="2" type="ORF">WOLCODRAFT_67930</name>
</gene>
<reference evidence="2 3" key="1">
    <citation type="journal article" date="2012" name="Science">
        <title>The Paleozoic origin of enzymatic lignin decomposition reconstructed from 31 fungal genomes.</title>
        <authorList>
            <person name="Floudas D."/>
            <person name="Binder M."/>
            <person name="Riley R."/>
            <person name="Barry K."/>
            <person name="Blanchette R.A."/>
            <person name="Henrissat B."/>
            <person name="Martinez A.T."/>
            <person name="Otillar R."/>
            <person name="Spatafora J.W."/>
            <person name="Yadav J.S."/>
            <person name="Aerts A."/>
            <person name="Benoit I."/>
            <person name="Boyd A."/>
            <person name="Carlson A."/>
            <person name="Copeland A."/>
            <person name="Coutinho P.M."/>
            <person name="de Vries R.P."/>
            <person name="Ferreira P."/>
            <person name="Findley K."/>
            <person name="Foster B."/>
            <person name="Gaskell J."/>
            <person name="Glotzer D."/>
            <person name="Gorecki P."/>
            <person name="Heitman J."/>
            <person name="Hesse C."/>
            <person name="Hori C."/>
            <person name="Igarashi K."/>
            <person name="Jurgens J.A."/>
            <person name="Kallen N."/>
            <person name="Kersten P."/>
            <person name="Kohler A."/>
            <person name="Kuees U."/>
            <person name="Kumar T.K.A."/>
            <person name="Kuo A."/>
            <person name="LaButti K."/>
            <person name="Larrondo L.F."/>
            <person name="Lindquist E."/>
            <person name="Ling A."/>
            <person name="Lombard V."/>
            <person name="Lucas S."/>
            <person name="Lundell T."/>
            <person name="Martin R."/>
            <person name="McLaughlin D.J."/>
            <person name="Morgenstern I."/>
            <person name="Morin E."/>
            <person name="Murat C."/>
            <person name="Nagy L.G."/>
            <person name="Nolan M."/>
            <person name="Ohm R.A."/>
            <person name="Patyshakuliyeva A."/>
            <person name="Rokas A."/>
            <person name="Ruiz-Duenas F.J."/>
            <person name="Sabat G."/>
            <person name="Salamov A."/>
            <person name="Samejima M."/>
            <person name="Schmutz J."/>
            <person name="Slot J.C."/>
            <person name="St John F."/>
            <person name="Stenlid J."/>
            <person name="Sun H."/>
            <person name="Sun S."/>
            <person name="Syed K."/>
            <person name="Tsang A."/>
            <person name="Wiebenga A."/>
            <person name="Young D."/>
            <person name="Pisabarro A."/>
            <person name="Eastwood D.C."/>
            <person name="Martin F."/>
            <person name="Cullen D."/>
            <person name="Grigoriev I.V."/>
            <person name="Hibbett D.S."/>
        </authorList>
    </citation>
    <scope>NUCLEOTIDE SEQUENCE [LARGE SCALE GENOMIC DNA]</scope>
    <source>
        <strain evidence="2 3">MD-104</strain>
    </source>
</reference>
<dbReference type="EMBL" id="KB468053">
    <property type="protein sequence ID" value="PCH39881.1"/>
    <property type="molecule type" value="Genomic_DNA"/>
</dbReference>
<organism evidence="2 3">
    <name type="scientific">Wolfiporia cocos (strain MD-104)</name>
    <name type="common">Brown rot fungus</name>
    <dbReference type="NCBI Taxonomy" id="742152"/>
    <lineage>
        <taxon>Eukaryota</taxon>
        <taxon>Fungi</taxon>
        <taxon>Dikarya</taxon>
        <taxon>Basidiomycota</taxon>
        <taxon>Agaricomycotina</taxon>
        <taxon>Agaricomycetes</taxon>
        <taxon>Polyporales</taxon>
        <taxon>Phaeolaceae</taxon>
        <taxon>Wolfiporia</taxon>
    </lineage>
</organism>
<sequence>MRRDNNKSPIDIQIVPSRREVEEWTNRSDCEKRECCAADEFQLDLESTVTTDWNRSATKIFVKDFIASGEYDCTDRKAVERAFKSHFNTLRRHWNQSQLTRERIEDQKAQHSHDTRKRNVSCPLLFQRRLHVAVSTEQLRHHVSMLQYLGVDSMSSDEPDTHNGLKQYRILCKKWRHPAMGPWLQAFDAVYRQTKHIASESQRGTQPRTRFLSNREDNMRPPVKRLPRNAYNPEWYNELNVIDRDNLEAGPDYDFTHLPDIMR</sequence>
<name>A0A2H3JDC1_WOLCO</name>
<keyword evidence="3" id="KW-1185">Reference proteome</keyword>
<evidence type="ECO:0000256" key="1">
    <source>
        <dbReference type="SAM" id="MobiDB-lite"/>
    </source>
</evidence>
<protein>
    <submittedName>
        <fullName evidence="2">Uncharacterized protein</fullName>
    </submittedName>
</protein>
<feature type="compositionally biased region" description="Polar residues" evidence="1">
    <location>
        <begin position="199"/>
        <end position="212"/>
    </location>
</feature>
<dbReference type="AlphaFoldDB" id="A0A2H3JDC1"/>
<dbReference type="OMA" id="SWHANAG"/>
<dbReference type="OrthoDB" id="3224221at2759"/>
<evidence type="ECO:0000313" key="3">
    <source>
        <dbReference type="Proteomes" id="UP000218811"/>
    </source>
</evidence>
<feature type="region of interest" description="Disordered" evidence="1">
    <location>
        <begin position="198"/>
        <end position="226"/>
    </location>
</feature>
<evidence type="ECO:0000313" key="2">
    <source>
        <dbReference type="EMBL" id="PCH39881.1"/>
    </source>
</evidence>
<dbReference type="Proteomes" id="UP000218811">
    <property type="component" value="Unassembled WGS sequence"/>
</dbReference>